<dbReference type="RefSeq" id="WP_309984157.1">
    <property type="nucleotide sequence ID" value="NZ_JAVDTI010000002.1"/>
</dbReference>
<name>A0ABU1QXJ9_9BACT</name>
<comment type="caution">
    <text evidence="1">The sequence shown here is derived from an EMBL/GenBank/DDBJ whole genome shotgun (WGS) entry which is preliminary data.</text>
</comment>
<protein>
    <submittedName>
        <fullName evidence="1">DNA-binding Xre family transcriptional regulator</fullName>
    </submittedName>
</protein>
<proteinExistence type="predicted"/>
<organism evidence="1 2">
    <name type="scientific">Dyadobacter fermentans</name>
    <dbReference type="NCBI Taxonomy" id="94254"/>
    <lineage>
        <taxon>Bacteria</taxon>
        <taxon>Pseudomonadati</taxon>
        <taxon>Bacteroidota</taxon>
        <taxon>Cytophagia</taxon>
        <taxon>Cytophagales</taxon>
        <taxon>Spirosomataceae</taxon>
        <taxon>Dyadobacter</taxon>
    </lineage>
</organism>
<reference evidence="1 2" key="1">
    <citation type="submission" date="2023-07" db="EMBL/GenBank/DDBJ databases">
        <title>Sorghum-associated microbial communities from plants grown in Nebraska, USA.</title>
        <authorList>
            <person name="Schachtman D."/>
        </authorList>
    </citation>
    <scope>NUCLEOTIDE SEQUENCE [LARGE SCALE GENOMIC DNA]</scope>
    <source>
        <strain evidence="1 2">BE57</strain>
    </source>
</reference>
<dbReference type="GO" id="GO:0003677">
    <property type="term" value="F:DNA binding"/>
    <property type="evidence" value="ECO:0007669"/>
    <property type="project" value="UniProtKB-KW"/>
</dbReference>
<dbReference type="Gene3D" id="1.10.260.40">
    <property type="entry name" value="lambda repressor-like DNA-binding domains"/>
    <property type="match status" value="1"/>
</dbReference>
<evidence type="ECO:0000313" key="1">
    <source>
        <dbReference type="EMBL" id="MDR6805887.1"/>
    </source>
</evidence>
<dbReference type="InterPro" id="IPR001387">
    <property type="entry name" value="Cro/C1-type_HTH"/>
</dbReference>
<keyword evidence="2" id="KW-1185">Reference proteome</keyword>
<sequence>METIVKNIHLIKDLTTSENIKKLEIGALQHRKFARITFKVLSARDGILEIQTIQTKSPHENHADESKLILRTKELFLHFFPEYEIVVTAVPYQGNPTEKVTPEYIREAMTSYDIKVKDIVDETGIDKSNVSAWVNGTRTMSQPVRAMFYYYIWQKAAVVAANAKSA</sequence>
<dbReference type="InterPro" id="IPR010982">
    <property type="entry name" value="Lambda_DNA-bd_dom_sf"/>
</dbReference>
<keyword evidence="1" id="KW-0238">DNA-binding</keyword>
<dbReference type="EMBL" id="JAVDTI010000002">
    <property type="protein sequence ID" value="MDR6805887.1"/>
    <property type="molecule type" value="Genomic_DNA"/>
</dbReference>
<evidence type="ECO:0000313" key="2">
    <source>
        <dbReference type="Proteomes" id="UP001264980"/>
    </source>
</evidence>
<accession>A0ABU1QXJ9</accession>
<gene>
    <name evidence="1" type="ORF">J2W84_002933</name>
</gene>
<dbReference type="Proteomes" id="UP001264980">
    <property type="component" value="Unassembled WGS sequence"/>
</dbReference>
<dbReference type="SUPFAM" id="SSF47413">
    <property type="entry name" value="lambda repressor-like DNA-binding domains"/>
    <property type="match status" value="1"/>
</dbReference>
<dbReference type="CDD" id="cd00093">
    <property type="entry name" value="HTH_XRE"/>
    <property type="match status" value="1"/>
</dbReference>